<organism evidence="1 2">
    <name type="scientific">Agathobacter rectalis</name>
    <dbReference type="NCBI Taxonomy" id="39491"/>
    <lineage>
        <taxon>Bacteria</taxon>
        <taxon>Bacillati</taxon>
        <taxon>Bacillota</taxon>
        <taxon>Clostridia</taxon>
        <taxon>Lachnospirales</taxon>
        <taxon>Lachnospiraceae</taxon>
        <taxon>Agathobacter</taxon>
    </lineage>
</organism>
<dbReference type="RefSeq" id="WP_154266897.1">
    <property type="nucleotide sequence ID" value="NZ_WKQP01000010.1"/>
</dbReference>
<evidence type="ECO:0000313" key="2">
    <source>
        <dbReference type="Proteomes" id="UP000479563"/>
    </source>
</evidence>
<comment type="caution">
    <text evidence="1">The sequence shown here is derived from an EMBL/GenBank/DDBJ whole genome shotgun (WGS) entry which is preliminary data.</text>
</comment>
<sequence length="153" mass="18071">MMDNAVLHISYNNGRGHMTVNTLAFLSEQGIRNIRKLIKLIKSSDTPDELEKLHGILCEEISTFDLRLKELANRGANARTRYKELEPELDRLVYQRERYKKSDQRYKDLMLRVKAVRENIRHEKAVYHSAVSDFKRLSRNKEKFNKIAKEILP</sequence>
<reference evidence="1 2" key="1">
    <citation type="journal article" date="2019" name="Nat. Med.">
        <title>A library of human gut bacterial isolates paired with longitudinal multiomics data enables mechanistic microbiome research.</title>
        <authorList>
            <person name="Poyet M."/>
            <person name="Groussin M."/>
            <person name="Gibbons S.M."/>
            <person name="Avila-Pacheco J."/>
            <person name="Jiang X."/>
            <person name="Kearney S.M."/>
            <person name="Perrotta A.R."/>
            <person name="Berdy B."/>
            <person name="Zhao S."/>
            <person name="Lieberman T.D."/>
            <person name="Swanson P.K."/>
            <person name="Smith M."/>
            <person name="Roesemann S."/>
            <person name="Alexander J.E."/>
            <person name="Rich S.A."/>
            <person name="Livny J."/>
            <person name="Vlamakis H."/>
            <person name="Clish C."/>
            <person name="Bullock K."/>
            <person name="Deik A."/>
            <person name="Scott J."/>
            <person name="Pierce K.A."/>
            <person name="Xavier R.J."/>
            <person name="Alm E.J."/>
        </authorList>
    </citation>
    <scope>NUCLEOTIDE SEQUENCE [LARGE SCALE GENOMIC DNA]</scope>
    <source>
        <strain evidence="1 2">BIOML-A11</strain>
    </source>
</reference>
<name>A0A6L5T7A4_9FIRM</name>
<accession>A0A6L5T7A4</accession>
<evidence type="ECO:0000313" key="1">
    <source>
        <dbReference type="EMBL" id="MSC60077.1"/>
    </source>
</evidence>
<dbReference type="AlphaFoldDB" id="A0A6L5T7A4"/>
<dbReference type="EMBL" id="WKQP01000010">
    <property type="protein sequence ID" value="MSC60077.1"/>
    <property type="molecule type" value="Genomic_DNA"/>
</dbReference>
<gene>
    <name evidence="1" type="ORF">GKE07_07675</name>
</gene>
<dbReference type="Proteomes" id="UP000479563">
    <property type="component" value="Unassembled WGS sequence"/>
</dbReference>
<protein>
    <submittedName>
        <fullName evidence="1">Uncharacterized protein</fullName>
    </submittedName>
</protein>
<proteinExistence type="predicted"/>